<organism evidence="1 2">
    <name type="scientific">Massilia soli</name>
    <dbReference type="NCBI Taxonomy" id="2792854"/>
    <lineage>
        <taxon>Bacteria</taxon>
        <taxon>Pseudomonadati</taxon>
        <taxon>Pseudomonadota</taxon>
        <taxon>Betaproteobacteria</taxon>
        <taxon>Burkholderiales</taxon>
        <taxon>Oxalobacteraceae</taxon>
        <taxon>Telluria group</taxon>
        <taxon>Massilia</taxon>
    </lineage>
</organism>
<evidence type="ECO:0000313" key="1">
    <source>
        <dbReference type="EMBL" id="MBZ2209657.1"/>
    </source>
</evidence>
<keyword evidence="2" id="KW-1185">Reference proteome</keyword>
<sequence length="127" mass="14240">MPKTTLNGLTRALRDLHRSLVDIERGNYEREWGPVGDGGQLLQLLTKHPQFDWLHQLSELIVAIDELTDQDLVTEAEVRATVRQANAMLAPSEADASDFSRRYIALLQDHPALVMAHAYVRRVLAAG</sequence>
<dbReference type="EMBL" id="JAFBIL020000009">
    <property type="protein sequence ID" value="MBZ2209657.1"/>
    <property type="molecule type" value="Genomic_DNA"/>
</dbReference>
<comment type="caution">
    <text evidence="1">The sequence shown here is derived from an EMBL/GenBank/DDBJ whole genome shotgun (WGS) entry which is preliminary data.</text>
</comment>
<evidence type="ECO:0000313" key="2">
    <source>
        <dbReference type="Proteomes" id="UP000809349"/>
    </source>
</evidence>
<reference evidence="1 2" key="1">
    <citation type="submission" date="2021-08" db="EMBL/GenBank/DDBJ databases">
        <title>Massilia sp. R798.</title>
        <authorList>
            <person name="Baek J.H."/>
            <person name="Jung H.S."/>
            <person name="Kim K.R."/>
            <person name="Jeon C.O."/>
        </authorList>
    </citation>
    <scope>NUCLEOTIDE SEQUENCE [LARGE SCALE GENOMIC DNA]</scope>
    <source>
        <strain evidence="1 2">R798</strain>
    </source>
</reference>
<dbReference type="RefSeq" id="WP_223470124.1">
    <property type="nucleotide sequence ID" value="NZ_JAFBIL020000009.1"/>
</dbReference>
<protein>
    <submittedName>
        <fullName evidence="1">Uncharacterized protein</fullName>
    </submittedName>
</protein>
<proteinExistence type="predicted"/>
<dbReference type="Proteomes" id="UP000809349">
    <property type="component" value="Unassembled WGS sequence"/>
</dbReference>
<gene>
    <name evidence="1" type="ORF">I4X03_020505</name>
</gene>
<accession>A0ABS7SUR3</accession>
<name>A0ABS7SUR3_9BURK</name>